<dbReference type="Pfam" id="PF19112">
    <property type="entry name" value="VanA_C"/>
    <property type="match status" value="1"/>
</dbReference>
<dbReference type="Gene3D" id="2.102.10.10">
    <property type="entry name" value="Rieske [2Fe-2S] iron-sulphur domain"/>
    <property type="match status" value="1"/>
</dbReference>
<dbReference type="SUPFAM" id="SSF50022">
    <property type="entry name" value="ISP domain"/>
    <property type="match status" value="1"/>
</dbReference>
<accession>A0A6J5JR70</accession>
<gene>
    <name evidence="7" type="ORF">BCO9919_06233</name>
</gene>
<keyword evidence="3" id="KW-0560">Oxidoreductase</keyword>
<dbReference type="InterPro" id="IPR036922">
    <property type="entry name" value="Rieske_2Fe-2S_sf"/>
</dbReference>
<keyword evidence="5" id="KW-0411">Iron-sulfur</keyword>
<evidence type="ECO:0000256" key="1">
    <source>
        <dbReference type="ARBA" id="ARBA00022714"/>
    </source>
</evidence>
<dbReference type="GO" id="GO:0046872">
    <property type="term" value="F:metal ion binding"/>
    <property type="evidence" value="ECO:0007669"/>
    <property type="project" value="UniProtKB-KW"/>
</dbReference>
<dbReference type="InterPro" id="IPR044043">
    <property type="entry name" value="VanA_C_cat"/>
</dbReference>
<dbReference type="InterPro" id="IPR017941">
    <property type="entry name" value="Rieske_2Fe-2S"/>
</dbReference>
<keyword evidence="4" id="KW-0408">Iron</keyword>
<dbReference type="Proteomes" id="UP000494322">
    <property type="component" value="Unassembled WGS sequence"/>
</dbReference>
<dbReference type="SUPFAM" id="SSF55961">
    <property type="entry name" value="Bet v1-like"/>
    <property type="match status" value="1"/>
</dbReference>
<evidence type="ECO:0000259" key="6">
    <source>
        <dbReference type="PROSITE" id="PS51296"/>
    </source>
</evidence>
<feature type="domain" description="Rieske" evidence="6">
    <location>
        <begin position="1"/>
        <end position="99"/>
    </location>
</feature>
<dbReference type="EMBL" id="CABWIK020000057">
    <property type="protein sequence ID" value="CAB3974372.1"/>
    <property type="molecule type" value="Genomic_DNA"/>
</dbReference>
<dbReference type="Gene3D" id="3.90.380.10">
    <property type="entry name" value="Naphthalene 1,2-dioxygenase Alpha Subunit, Chain A, domain 1"/>
    <property type="match status" value="1"/>
</dbReference>
<keyword evidence="1" id="KW-0001">2Fe-2S</keyword>
<evidence type="ECO:0000313" key="8">
    <source>
        <dbReference type="Proteomes" id="UP000494322"/>
    </source>
</evidence>
<dbReference type="GO" id="GO:0016491">
    <property type="term" value="F:oxidoreductase activity"/>
    <property type="evidence" value="ECO:0007669"/>
    <property type="project" value="UniProtKB-KW"/>
</dbReference>
<name>A0A6J5JR70_9BURK</name>
<sequence length="332" mass="36525">MAAWSTEVGRSVLGRTILGEKVVLYRTESDEVVCTSGICPHRMYPLEKGRLVGDALQCAYHGITFDASGRCTHVPSQEAVAPAALRRYPVLERAGTVWIWTGEPEAADPRLMPPLDEVGLCDGWRIDKQGPIDLDARYTLLIDNLLDLSHVSFIHADTIPGAEAVARVPCEPVGSSQSFNNRRLGRGIPSSPYLQMLFPEYEGPVDQHFDAEYFGPCLIRTGGHFLIAGTEQKLGTVNFLHLITPETPTSTRYFVATVRNFRTDDEPLSQFYLASGNAIAPQDKEAITSIEHVLRTGQPLPREISVKADVGSVQVRKRLTVQIRAESVSAEA</sequence>
<evidence type="ECO:0000256" key="2">
    <source>
        <dbReference type="ARBA" id="ARBA00022723"/>
    </source>
</evidence>
<proteinExistence type="predicted"/>
<dbReference type="AlphaFoldDB" id="A0A6J5JR70"/>
<organism evidence="7 8">
    <name type="scientific">Burkholderia cenocepacia</name>
    <dbReference type="NCBI Taxonomy" id="95486"/>
    <lineage>
        <taxon>Bacteria</taxon>
        <taxon>Pseudomonadati</taxon>
        <taxon>Pseudomonadota</taxon>
        <taxon>Betaproteobacteria</taxon>
        <taxon>Burkholderiales</taxon>
        <taxon>Burkholderiaceae</taxon>
        <taxon>Burkholderia</taxon>
        <taxon>Burkholderia cepacia complex</taxon>
    </lineage>
</organism>
<keyword evidence="2" id="KW-0479">Metal-binding</keyword>
<evidence type="ECO:0000256" key="3">
    <source>
        <dbReference type="ARBA" id="ARBA00023002"/>
    </source>
</evidence>
<protein>
    <submittedName>
        <fullName evidence="7">Rieske (2Fe-2S) domain-containing protein</fullName>
    </submittedName>
</protein>
<dbReference type="GO" id="GO:0051537">
    <property type="term" value="F:2 iron, 2 sulfur cluster binding"/>
    <property type="evidence" value="ECO:0007669"/>
    <property type="project" value="UniProtKB-KW"/>
</dbReference>
<dbReference type="InterPro" id="IPR050584">
    <property type="entry name" value="Cholesterol_7-desaturase"/>
</dbReference>
<reference evidence="7 8" key="1">
    <citation type="submission" date="2020-04" db="EMBL/GenBank/DDBJ databases">
        <authorList>
            <person name="Depoorter E."/>
        </authorList>
    </citation>
    <scope>NUCLEOTIDE SEQUENCE [LARGE SCALE GENOMIC DNA]</scope>
    <source>
        <strain evidence="7 8">BCC0132</strain>
    </source>
</reference>
<dbReference type="PROSITE" id="PS51296">
    <property type="entry name" value="RIESKE"/>
    <property type="match status" value="1"/>
</dbReference>
<dbReference type="PANTHER" id="PTHR21266:SF60">
    <property type="entry name" value="3-KETOSTEROID-9-ALPHA-MONOOXYGENASE, OXYGENASE COMPONENT"/>
    <property type="match status" value="1"/>
</dbReference>
<evidence type="ECO:0000256" key="5">
    <source>
        <dbReference type="ARBA" id="ARBA00023014"/>
    </source>
</evidence>
<evidence type="ECO:0000256" key="4">
    <source>
        <dbReference type="ARBA" id="ARBA00023004"/>
    </source>
</evidence>
<evidence type="ECO:0000313" key="7">
    <source>
        <dbReference type="EMBL" id="CAB3974372.1"/>
    </source>
</evidence>
<dbReference type="Pfam" id="PF00355">
    <property type="entry name" value="Rieske"/>
    <property type="match status" value="1"/>
</dbReference>
<dbReference type="PANTHER" id="PTHR21266">
    <property type="entry name" value="IRON-SULFUR DOMAIN CONTAINING PROTEIN"/>
    <property type="match status" value="1"/>
</dbReference>